<dbReference type="EMBL" id="CP011120">
    <property type="protein sequence ID" value="ANA12899.1"/>
    <property type="molecule type" value="Genomic_DNA"/>
</dbReference>
<proteinExistence type="predicted"/>
<keyword evidence="3" id="KW-1185">Reference proteome</keyword>
<accession>A0ABN4NLW2</accession>
<dbReference type="InterPro" id="IPR009057">
    <property type="entry name" value="Homeodomain-like_sf"/>
</dbReference>
<evidence type="ECO:0000313" key="2">
    <source>
        <dbReference type="EMBL" id="ANA12899.1"/>
    </source>
</evidence>
<dbReference type="Pfam" id="PF00249">
    <property type="entry name" value="Myb_DNA-binding"/>
    <property type="match status" value="1"/>
</dbReference>
<dbReference type="InterPro" id="IPR001005">
    <property type="entry name" value="SANT/Myb"/>
</dbReference>
<dbReference type="SUPFAM" id="SSF46689">
    <property type="entry name" value="Homeodomain-like"/>
    <property type="match status" value="1"/>
</dbReference>
<feature type="domain" description="Myb-like" evidence="1">
    <location>
        <begin position="5"/>
        <end position="42"/>
    </location>
</feature>
<organism evidence="2 3">
    <name type="scientific">Acetobacter oryzifermentans</name>
    <dbReference type="NCBI Taxonomy" id="1633874"/>
    <lineage>
        <taxon>Bacteria</taxon>
        <taxon>Pseudomonadati</taxon>
        <taxon>Pseudomonadota</taxon>
        <taxon>Alphaproteobacteria</taxon>
        <taxon>Acetobacterales</taxon>
        <taxon>Acetobacteraceae</taxon>
        <taxon>Acetobacter</taxon>
    </lineage>
</organism>
<protein>
    <recommendedName>
        <fullName evidence="1">Myb-like domain-containing protein</fullName>
    </recommendedName>
</protein>
<dbReference type="RefSeq" id="WP_063353440.1">
    <property type="nucleotide sequence ID" value="NZ_CP011120.1"/>
</dbReference>
<gene>
    <name evidence="2" type="ORF">WG31_01765</name>
</gene>
<evidence type="ECO:0000259" key="1">
    <source>
        <dbReference type="Pfam" id="PF00249"/>
    </source>
</evidence>
<dbReference type="Gene3D" id="1.10.10.60">
    <property type="entry name" value="Homeodomain-like"/>
    <property type="match status" value="1"/>
</dbReference>
<reference evidence="2 3" key="1">
    <citation type="submission" date="2015-03" db="EMBL/GenBank/DDBJ databases">
        <title>Genome study of Acetobacter sp. SLV-7.</title>
        <authorList>
            <person name="Cho G.Y."/>
            <person name="Jeon C.O."/>
        </authorList>
    </citation>
    <scope>NUCLEOTIDE SEQUENCE [LARGE SCALE GENOMIC DNA]</scope>
    <source>
        <strain evidence="2 3">SLV-7</strain>
    </source>
</reference>
<dbReference type="Proteomes" id="UP000076595">
    <property type="component" value="Chromosome"/>
</dbReference>
<name>A0ABN4NLW2_9PROT</name>
<evidence type="ECO:0000313" key="3">
    <source>
        <dbReference type="Proteomes" id="UP000076595"/>
    </source>
</evidence>
<dbReference type="CDD" id="cd00167">
    <property type="entry name" value="SANT"/>
    <property type="match status" value="1"/>
</dbReference>
<sequence length="149" mass="17206">MSKSKPWTPDEDKILLSMRKKGKKYKEISAKIGRTPRAVCNRSSVLTKATAERDAEIAMRRKWTRKQKMAFIGKKVGEGMVISSVAPLVGCSIMRARELLSEFREMERERRSIPTRTRPCCKCRKIFTTQHKCRFLCDSCNSSAQRMGW</sequence>